<evidence type="ECO:0000256" key="3">
    <source>
        <dbReference type="ARBA" id="ARBA00022692"/>
    </source>
</evidence>
<dbReference type="Proteomes" id="UP000008866">
    <property type="component" value="Unassembled WGS sequence"/>
</dbReference>
<dbReference type="Gene3D" id="1.20.1740.10">
    <property type="entry name" value="Amino acid/polyamine transporter I"/>
    <property type="match status" value="1"/>
</dbReference>
<keyword evidence="10" id="KW-1185">Reference proteome</keyword>
<feature type="transmembrane region" description="Helical" evidence="7">
    <location>
        <begin position="257"/>
        <end position="278"/>
    </location>
</feature>
<feature type="transmembrane region" description="Helical" evidence="7">
    <location>
        <begin position="379"/>
        <end position="400"/>
    </location>
</feature>
<keyword evidence="5 7" id="KW-1133">Transmembrane helix</keyword>
<dbReference type="GO" id="GO:0015171">
    <property type="term" value="F:amino acid transmembrane transporter activity"/>
    <property type="evidence" value="ECO:0007669"/>
    <property type="project" value="TreeGrafter"/>
</dbReference>
<evidence type="ECO:0000256" key="1">
    <source>
        <dbReference type="ARBA" id="ARBA00004141"/>
    </source>
</evidence>
<keyword evidence="3 7" id="KW-0812">Transmembrane</keyword>
<dbReference type="InterPro" id="IPR004841">
    <property type="entry name" value="AA-permease/SLC12A_dom"/>
</dbReference>
<evidence type="ECO:0000256" key="4">
    <source>
        <dbReference type="ARBA" id="ARBA00022970"/>
    </source>
</evidence>
<reference evidence="10" key="1">
    <citation type="journal article" date="2011" name="Genome Biol.">
        <title>Comparative and functional genomics provide insights into the pathogenicity of dermatophytic fungi.</title>
        <authorList>
            <person name="Burmester A."/>
            <person name="Shelest E."/>
            <person name="Gloeckner G."/>
            <person name="Heddergott C."/>
            <person name="Schindler S."/>
            <person name="Staib P."/>
            <person name="Heidel A."/>
            <person name="Felder M."/>
            <person name="Petzold A."/>
            <person name="Szafranski K."/>
            <person name="Feuermann M."/>
            <person name="Pedruzzi I."/>
            <person name="Priebe S."/>
            <person name="Groth M."/>
            <person name="Winkler R."/>
            <person name="Li W."/>
            <person name="Kniemeyer O."/>
            <person name="Schroeckh V."/>
            <person name="Hertweck C."/>
            <person name="Hube B."/>
            <person name="White T.C."/>
            <person name="Platzer M."/>
            <person name="Guthke R."/>
            <person name="Heitman J."/>
            <person name="Woestemeyer J."/>
            <person name="Zipfel P.F."/>
            <person name="Monod M."/>
            <person name="Brakhage A.A."/>
        </authorList>
    </citation>
    <scope>NUCLEOTIDE SEQUENCE [LARGE SCALE GENOMIC DNA]</scope>
    <source>
        <strain evidence="10">ATCC MYA-4681 / CBS 112371</strain>
    </source>
</reference>
<feature type="transmembrane region" description="Helical" evidence="7">
    <location>
        <begin position="586"/>
        <end position="605"/>
    </location>
</feature>
<dbReference type="HOGENOM" id="CLU_007946_12_1_1"/>
<dbReference type="PANTHER" id="PTHR43341">
    <property type="entry name" value="AMINO ACID PERMEASE"/>
    <property type="match status" value="1"/>
</dbReference>
<comment type="subcellular location">
    <subcellularLocation>
        <location evidence="1">Membrane</location>
        <topology evidence="1">Multi-pass membrane protein</topology>
    </subcellularLocation>
</comment>
<feature type="transmembrane region" description="Helical" evidence="7">
    <location>
        <begin position="436"/>
        <end position="461"/>
    </location>
</feature>
<dbReference type="RefSeq" id="XP_003010158.1">
    <property type="nucleotide sequence ID" value="XM_003010112.1"/>
</dbReference>
<dbReference type="FunFam" id="1.20.1740.10:FF:000006">
    <property type="entry name" value="General amino acid permease"/>
    <property type="match status" value="1"/>
</dbReference>
<gene>
    <name evidence="9" type="ORF">ARB_03596</name>
</gene>
<sequence>MKQGRSKEEADVHLTSTVDFLFSFFSLLLFFSSPCDRSCTSSSSSSSSSLLPRPLSLPFFVPFSCVSGISRDTTLPRPSPPLPSRRNPIHRERKTMDEKTDMAPAYDNGPHKAVDVKNAAYGEAADLYGDAEAAERYGYVARGLKSRHIQFIALGGTIGTGLFLGIGRALTQGGPLSLLIGYTFVGLAIFAMMMSLGEMATWLPLPGAIPQFCARYVDASVGFAVGWNVSLSPASLITLNAAAVIIQYWPGAQDVNVAAWIGLVIAIIVFLNVWAVSVYGEAEFIFASIKIITIVGLLLLALIIDLGGSPTGDRIGFRYWKNPGAMNQYFGTGDKGRFLGFFSTLVNAAFSFGGVEAVACAAGEAENPRKNIPKAVKRVFWRILFFYVLGALFLGMLVPYNDKNLLTAQKNNEPGAAASPWVIAIRRASIPVLPSIINAVILTSATSSGNAFLYTGSRYLYGLAQNRQAPRFLLHCTKQGVPIYAVGVTASISLLTFMAATTGSAQVFIWFQNLTTVASLFNWVSVLVAYIRFHAALKAQGVDRNTLLLKSPFQPYLAWVALIFFSIIIFFNGFDTFKPFRFQSFFTAYIGIALYFALLIFWKVFKRTRWIPSAEADIFTGKAAMDAVEWPEQIPRNIFEKIWFWIA</sequence>
<comment type="caution">
    <text evidence="9">The sequence shown here is derived from an EMBL/GenBank/DDBJ whole genome shotgun (WGS) entry which is preliminary data.</text>
</comment>
<evidence type="ECO:0000259" key="8">
    <source>
        <dbReference type="Pfam" id="PF00324"/>
    </source>
</evidence>
<evidence type="ECO:0000313" key="9">
    <source>
        <dbReference type="EMBL" id="EFE29518.1"/>
    </source>
</evidence>
<dbReference type="OMA" id="QIVFRRR"/>
<feature type="transmembrane region" description="Helical" evidence="7">
    <location>
        <begin position="556"/>
        <end position="574"/>
    </location>
</feature>
<dbReference type="AlphaFoldDB" id="D4B570"/>
<dbReference type="eggNOG" id="KOG1286">
    <property type="taxonomic scope" value="Eukaryota"/>
</dbReference>
<name>D4B570_ARTBC</name>
<dbReference type="GO" id="GO:0016020">
    <property type="term" value="C:membrane"/>
    <property type="evidence" value="ECO:0007669"/>
    <property type="project" value="UniProtKB-SubCell"/>
</dbReference>
<keyword evidence="6 7" id="KW-0472">Membrane</keyword>
<dbReference type="KEGG" id="abe:ARB_03596"/>
<feature type="domain" description="Amino acid permease/ SLC12A" evidence="8">
    <location>
        <begin position="148"/>
        <end position="609"/>
    </location>
</feature>
<feature type="transmembrane region" description="Helical" evidence="7">
    <location>
        <begin position="284"/>
        <end position="304"/>
    </location>
</feature>
<organism evidence="9 10">
    <name type="scientific">Arthroderma benhamiae (strain ATCC MYA-4681 / CBS 112371)</name>
    <name type="common">Trichophyton mentagrophytes</name>
    <dbReference type="NCBI Taxonomy" id="663331"/>
    <lineage>
        <taxon>Eukaryota</taxon>
        <taxon>Fungi</taxon>
        <taxon>Dikarya</taxon>
        <taxon>Ascomycota</taxon>
        <taxon>Pezizomycotina</taxon>
        <taxon>Eurotiomycetes</taxon>
        <taxon>Eurotiomycetidae</taxon>
        <taxon>Onygenales</taxon>
        <taxon>Arthrodermataceae</taxon>
        <taxon>Trichophyton</taxon>
    </lineage>
</organism>
<evidence type="ECO:0000256" key="5">
    <source>
        <dbReference type="ARBA" id="ARBA00022989"/>
    </source>
</evidence>
<feature type="transmembrane region" description="Helical" evidence="7">
    <location>
        <begin position="151"/>
        <end position="170"/>
    </location>
</feature>
<keyword evidence="2" id="KW-0813">Transport</keyword>
<dbReference type="PANTHER" id="PTHR43341:SF39">
    <property type="entry name" value="AMINO ACID TRANSPORTER (EUROFUNG)-RELATED"/>
    <property type="match status" value="1"/>
</dbReference>
<evidence type="ECO:0000256" key="7">
    <source>
        <dbReference type="SAM" id="Phobius"/>
    </source>
</evidence>
<dbReference type="InterPro" id="IPR004840">
    <property type="entry name" value="Amino_acid_permease_CS"/>
</dbReference>
<dbReference type="InterPro" id="IPR050524">
    <property type="entry name" value="APC_YAT"/>
</dbReference>
<keyword evidence="4" id="KW-0029">Amino-acid transport</keyword>
<dbReference type="EMBL" id="ABSU01000037">
    <property type="protein sequence ID" value="EFE29518.1"/>
    <property type="molecule type" value="Genomic_DNA"/>
</dbReference>
<feature type="transmembrane region" description="Helical" evidence="7">
    <location>
        <begin position="481"/>
        <end position="511"/>
    </location>
</feature>
<accession>D4B570</accession>
<evidence type="ECO:0000256" key="2">
    <source>
        <dbReference type="ARBA" id="ARBA00022448"/>
    </source>
</evidence>
<feature type="transmembrane region" description="Helical" evidence="7">
    <location>
        <begin position="176"/>
        <end position="196"/>
    </location>
</feature>
<dbReference type="GeneID" id="9525426"/>
<dbReference type="PROSITE" id="PS00218">
    <property type="entry name" value="AMINO_ACID_PERMEASE_1"/>
    <property type="match status" value="1"/>
</dbReference>
<evidence type="ECO:0000256" key="6">
    <source>
        <dbReference type="ARBA" id="ARBA00023136"/>
    </source>
</evidence>
<feature type="transmembrane region" description="Helical" evidence="7">
    <location>
        <begin position="517"/>
        <end position="535"/>
    </location>
</feature>
<evidence type="ECO:0000313" key="10">
    <source>
        <dbReference type="Proteomes" id="UP000008866"/>
    </source>
</evidence>
<dbReference type="Pfam" id="PF00324">
    <property type="entry name" value="AA_permease"/>
    <property type="match status" value="1"/>
</dbReference>
<proteinExistence type="predicted"/>
<protein>
    <submittedName>
        <fullName evidence="9">Proline permease, putative</fullName>
    </submittedName>
</protein>